<dbReference type="AlphaFoldDB" id="A0A8D8ZD05"/>
<feature type="transmembrane region" description="Helical" evidence="1">
    <location>
        <begin position="26"/>
        <end position="49"/>
    </location>
</feature>
<accession>A0A8D8ZD05</accession>
<sequence>MGCVFNYLYIDPTHPISSFLKEWRGIYFFIGFLTVNFLSIFLFSTNLVCKHREMPRNQDVKIIYSLLYKICQCDLSHWVVRACVCERVCYFTLFESSYP</sequence>
<dbReference type="EMBL" id="HBUF01459543">
    <property type="protein sequence ID" value="CAG6744091.1"/>
    <property type="molecule type" value="Transcribed_RNA"/>
</dbReference>
<organism evidence="2">
    <name type="scientific">Cacopsylla melanoneura</name>
    <dbReference type="NCBI Taxonomy" id="428564"/>
    <lineage>
        <taxon>Eukaryota</taxon>
        <taxon>Metazoa</taxon>
        <taxon>Ecdysozoa</taxon>
        <taxon>Arthropoda</taxon>
        <taxon>Hexapoda</taxon>
        <taxon>Insecta</taxon>
        <taxon>Pterygota</taxon>
        <taxon>Neoptera</taxon>
        <taxon>Paraneoptera</taxon>
        <taxon>Hemiptera</taxon>
        <taxon>Sternorrhyncha</taxon>
        <taxon>Psylloidea</taxon>
        <taxon>Psyllidae</taxon>
        <taxon>Psyllinae</taxon>
        <taxon>Cacopsylla</taxon>
    </lineage>
</organism>
<evidence type="ECO:0000313" key="2">
    <source>
        <dbReference type="EMBL" id="CAG6744091.1"/>
    </source>
</evidence>
<keyword evidence="1" id="KW-0472">Membrane</keyword>
<keyword evidence="1" id="KW-1133">Transmembrane helix</keyword>
<name>A0A8D8ZD05_9HEMI</name>
<reference evidence="2" key="1">
    <citation type="submission" date="2021-05" db="EMBL/GenBank/DDBJ databases">
        <authorList>
            <person name="Alioto T."/>
            <person name="Alioto T."/>
            <person name="Gomez Garrido J."/>
        </authorList>
    </citation>
    <scope>NUCLEOTIDE SEQUENCE</scope>
</reference>
<keyword evidence="1" id="KW-0812">Transmembrane</keyword>
<protein>
    <submittedName>
        <fullName evidence="2">Uncharacterized protein</fullName>
    </submittedName>
</protein>
<proteinExistence type="predicted"/>
<evidence type="ECO:0000256" key="1">
    <source>
        <dbReference type="SAM" id="Phobius"/>
    </source>
</evidence>